<feature type="transmembrane region" description="Helical" evidence="1">
    <location>
        <begin position="352"/>
        <end position="376"/>
    </location>
</feature>
<comment type="caution">
    <text evidence="3">The sequence shown here is derived from an EMBL/GenBank/DDBJ whole genome shotgun (WGS) entry which is preliminary data.</text>
</comment>
<feature type="transmembrane region" description="Helical" evidence="1">
    <location>
        <begin position="26"/>
        <end position="44"/>
    </location>
</feature>
<proteinExistence type="predicted"/>
<keyword evidence="1" id="KW-0472">Membrane</keyword>
<organism evidence="3">
    <name type="scientific">bioreactor metagenome</name>
    <dbReference type="NCBI Taxonomy" id="1076179"/>
    <lineage>
        <taxon>unclassified sequences</taxon>
        <taxon>metagenomes</taxon>
        <taxon>ecological metagenomes</taxon>
    </lineage>
</organism>
<dbReference type="Pfam" id="PF07670">
    <property type="entry name" value="Gate"/>
    <property type="match status" value="1"/>
</dbReference>
<accession>A0A645AEC6</accession>
<feature type="transmembrane region" description="Helical" evidence="1">
    <location>
        <begin position="206"/>
        <end position="224"/>
    </location>
</feature>
<feature type="transmembrane region" description="Helical" evidence="1">
    <location>
        <begin position="172"/>
        <end position="194"/>
    </location>
</feature>
<name>A0A645AEC6_9ZZZZ</name>
<gene>
    <name evidence="3" type="ORF">SDC9_98301</name>
</gene>
<dbReference type="EMBL" id="VSSQ01013466">
    <property type="protein sequence ID" value="MPM51552.1"/>
    <property type="molecule type" value="Genomic_DNA"/>
</dbReference>
<dbReference type="AlphaFoldDB" id="A0A645AEC6"/>
<keyword evidence="1" id="KW-0812">Transmembrane</keyword>
<feature type="transmembrane region" description="Helical" evidence="1">
    <location>
        <begin position="97"/>
        <end position="121"/>
    </location>
</feature>
<evidence type="ECO:0000259" key="2">
    <source>
        <dbReference type="Pfam" id="PF07670"/>
    </source>
</evidence>
<evidence type="ECO:0000313" key="3">
    <source>
        <dbReference type="EMBL" id="MPM51552.1"/>
    </source>
</evidence>
<feature type="domain" description="Nucleoside transporter/FeoB GTPase Gate" evidence="2">
    <location>
        <begin position="99"/>
        <end position="199"/>
    </location>
</feature>
<sequence length="410" mass="45087">MFFVPLKMWGQSSIPIDHIVTGLKKLMGPLTSIYALIIIIAGAARPFIKKTWNKDAVTTIFSILKIGGVVVGFMAYFKIGPSWMFDPDMVPFLFDKLVIPVGMIVPIGGAFLAFLVGYGFLEFAGVFMRPVMRPIFKTQGRSAIDAVASFVGSYSLALLITNRVFKEGKYTIKEACIIATGFSTVSATFMIIVAKTLGIMNIWNTYFWVTFIVTFAVTAITVRLRPLSRKSDSYITEVGDPEPEINSNYFQNALNEGLKVASASPNIGKCVWDNFKDSLVMAMGILPSILSVGLIGLMLAEFTPIFDILGYIFYPFVKLLQIPEAMLTSKAAALGIAEMFLPALLVKDAPMVTKFIIGVTSISSILFFSASIPCILSTEIPLKLSDIVIVWFERTLLTIILVTPIAFMLF</sequence>
<keyword evidence="1" id="KW-1133">Transmembrane helix</keyword>
<feature type="transmembrane region" description="Helical" evidence="1">
    <location>
        <begin position="289"/>
        <end position="314"/>
    </location>
</feature>
<reference evidence="3" key="1">
    <citation type="submission" date="2019-08" db="EMBL/GenBank/DDBJ databases">
        <authorList>
            <person name="Kucharzyk K."/>
            <person name="Murdoch R.W."/>
            <person name="Higgins S."/>
            <person name="Loffler F."/>
        </authorList>
    </citation>
    <scope>NUCLEOTIDE SEQUENCE</scope>
</reference>
<protein>
    <recommendedName>
        <fullName evidence="2">Nucleoside transporter/FeoB GTPase Gate domain-containing protein</fullName>
    </recommendedName>
</protein>
<evidence type="ECO:0000256" key="1">
    <source>
        <dbReference type="SAM" id="Phobius"/>
    </source>
</evidence>
<feature type="transmembrane region" description="Helical" evidence="1">
    <location>
        <begin position="326"/>
        <end position="346"/>
    </location>
</feature>
<feature type="transmembrane region" description="Helical" evidence="1">
    <location>
        <begin position="388"/>
        <end position="409"/>
    </location>
</feature>
<feature type="transmembrane region" description="Helical" evidence="1">
    <location>
        <begin position="56"/>
        <end position="77"/>
    </location>
</feature>
<dbReference type="InterPro" id="IPR011642">
    <property type="entry name" value="Gate_dom"/>
</dbReference>